<dbReference type="Gene3D" id="3.30.160.250">
    <property type="match status" value="1"/>
</dbReference>
<accession>A0A0P7YRA2</accession>
<dbReference type="Proteomes" id="UP000050465">
    <property type="component" value="Unassembled WGS sequence"/>
</dbReference>
<comment type="caution">
    <text evidence="1">The sequence shown here is derived from an EMBL/GenBank/DDBJ whole genome shotgun (WGS) entry which is preliminary data.</text>
</comment>
<reference evidence="1 2" key="1">
    <citation type="submission" date="2015-09" db="EMBL/GenBank/DDBJ databases">
        <title>Identification and resolution of microdiversity through metagenomic sequencing of parallel consortia.</title>
        <authorList>
            <person name="Nelson W.C."/>
            <person name="Romine M.F."/>
            <person name="Lindemann S.R."/>
        </authorList>
    </citation>
    <scope>NUCLEOTIDE SEQUENCE [LARGE SCALE GENOMIC DNA]</scope>
    <source>
        <strain evidence="1">Ana</strain>
    </source>
</reference>
<dbReference type="AlphaFoldDB" id="A0A0P7YRA2"/>
<dbReference type="STRING" id="1666911.HLUCCA11_20475"/>
<name>A0A0P7YRA2_9CYAN</name>
<dbReference type="EMBL" id="LJZR01000045">
    <property type="protein sequence ID" value="KPQ32816.1"/>
    <property type="molecule type" value="Genomic_DNA"/>
</dbReference>
<sequence>MTVRVILEWDEEAQAYSATCPELNFVSSFGESKEDAMTNLKDAIQLMLEPIPEHLLDMQLPAEVMELAI</sequence>
<protein>
    <submittedName>
        <fullName evidence="1">Uncharacterized protein</fullName>
    </submittedName>
</protein>
<proteinExistence type="predicted"/>
<organism evidence="1 2">
    <name type="scientific">Phormidesmis priestleyi Ana</name>
    <dbReference type="NCBI Taxonomy" id="1666911"/>
    <lineage>
        <taxon>Bacteria</taxon>
        <taxon>Bacillati</taxon>
        <taxon>Cyanobacteriota</taxon>
        <taxon>Cyanophyceae</taxon>
        <taxon>Leptolyngbyales</taxon>
        <taxon>Leptolyngbyaceae</taxon>
        <taxon>Phormidesmis</taxon>
    </lineage>
</organism>
<dbReference type="InterPro" id="IPR035069">
    <property type="entry name" value="TTHA1013/TTHA0281-like"/>
</dbReference>
<evidence type="ECO:0000313" key="1">
    <source>
        <dbReference type="EMBL" id="KPQ32816.1"/>
    </source>
</evidence>
<gene>
    <name evidence="1" type="ORF">HLUCCA11_20475</name>
</gene>
<evidence type="ECO:0000313" key="2">
    <source>
        <dbReference type="Proteomes" id="UP000050465"/>
    </source>
</evidence>
<dbReference type="SUPFAM" id="SSF143100">
    <property type="entry name" value="TTHA1013/TTHA0281-like"/>
    <property type="match status" value="1"/>
</dbReference>